<evidence type="ECO:0000313" key="2">
    <source>
        <dbReference type="EMBL" id="MBB5890324.1"/>
    </source>
</evidence>
<proteinExistence type="predicted"/>
<keyword evidence="1" id="KW-1133">Transmembrane helix</keyword>
<keyword evidence="1" id="KW-0812">Transmembrane</keyword>
<dbReference type="EMBL" id="JACHIR010000001">
    <property type="protein sequence ID" value="MBB5890324.1"/>
    <property type="molecule type" value="Genomic_DNA"/>
</dbReference>
<evidence type="ECO:0000313" key="3">
    <source>
        <dbReference type="Proteomes" id="UP000585638"/>
    </source>
</evidence>
<sequence length="463" mass="49467">MAKRRPISTGTAVAGLVATLTLAALAVRLPSVAPLLAAAAGWLGVETWLRHRVGTAKFRHSLHDRLRRSRAGYASFQREHSAQQPRSATVQFVLDQLDADDAPIPALLPFRPHADLRSYAADELAAQHKPLRKRTATGLTVAAELLRANMVYPVLAHVPGPRPRWAREIVGAVAVCALAVAALAWLEQTWNIEPSTYHRTIPLALGLSLACVVPLAEVVLGTSSGRRIRISAIAATPLAFMACWTIRTSWDTSWWQPAFGAREWLVVSTIAVVSLGVVVATSSTRGRNRLSPRRITQLSWLSIASIGAIGLGLLTPVLAGPSPLPEFRQVSACSLLSHEALTRISPNIDDGPAVTFTEATVNGCEWWQGHGPLPIEFVAVDAYVGSGDIDQSVKEFALATTVLAGAPRPITGPCEQGSEIVTGRGVEVVLRCGNLVLSVFSSAADPRLAERLAEEAARVATAR</sequence>
<evidence type="ECO:0000256" key="1">
    <source>
        <dbReference type="SAM" id="Phobius"/>
    </source>
</evidence>
<protein>
    <submittedName>
        <fullName evidence="2">Uncharacterized protein</fullName>
    </submittedName>
</protein>
<dbReference type="RefSeq" id="WP_184859711.1">
    <property type="nucleotide sequence ID" value="NZ_BAAAWY010000047.1"/>
</dbReference>
<comment type="caution">
    <text evidence="2">The sequence shown here is derived from an EMBL/GenBank/DDBJ whole genome shotgun (WGS) entry which is preliminary data.</text>
</comment>
<feature type="transmembrane region" description="Helical" evidence="1">
    <location>
        <begin position="201"/>
        <end position="220"/>
    </location>
</feature>
<keyword evidence="3" id="KW-1185">Reference proteome</keyword>
<dbReference type="AlphaFoldDB" id="A0A7W9KCZ6"/>
<reference evidence="2 3" key="1">
    <citation type="submission" date="2020-08" db="EMBL/GenBank/DDBJ databases">
        <title>Sequencing the genomes of 1000 actinobacteria strains.</title>
        <authorList>
            <person name="Klenk H.-P."/>
        </authorList>
    </citation>
    <scope>NUCLEOTIDE SEQUENCE [LARGE SCALE GENOMIC DNA]</scope>
    <source>
        <strain evidence="2 3">DSM 43851</strain>
    </source>
</reference>
<keyword evidence="1" id="KW-0472">Membrane</keyword>
<feature type="transmembrane region" description="Helical" evidence="1">
    <location>
        <begin position="298"/>
        <end position="319"/>
    </location>
</feature>
<gene>
    <name evidence="2" type="ORF">BJ998_001520</name>
</gene>
<feature type="transmembrane region" description="Helical" evidence="1">
    <location>
        <begin position="232"/>
        <end position="250"/>
    </location>
</feature>
<feature type="transmembrane region" description="Helical" evidence="1">
    <location>
        <begin position="33"/>
        <end position="49"/>
    </location>
</feature>
<feature type="transmembrane region" description="Helical" evidence="1">
    <location>
        <begin position="169"/>
        <end position="186"/>
    </location>
</feature>
<accession>A0A7W9KCZ6</accession>
<feature type="transmembrane region" description="Helical" evidence="1">
    <location>
        <begin position="265"/>
        <end position="286"/>
    </location>
</feature>
<organism evidence="2 3">
    <name type="scientific">Kutzneria kofuensis</name>
    <dbReference type="NCBI Taxonomy" id="103725"/>
    <lineage>
        <taxon>Bacteria</taxon>
        <taxon>Bacillati</taxon>
        <taxon>Actinomycetota</taxon>
        <taxon>Actinomycetes</taxon>
        <taxon>Pseudonocardiales</taxon>
        <taxon>Pseudonocardiaceae</taxon>
        <taxon>Kutzneria</taxon>
    </lineage>
</organism>
<dbReference type="Proteomes" id="UP000585638">
    <property type="component" value="Unassembled WGS sequence"/>
</dbReference>
<name>A0A7W9KCZ6_9PSEU</name>